<proteinExistence type="predicted"/>
<keyword evidence="2" id="KW-0067">ATP-binding</keyword>
<dbReference type="PROSITE" id="PS50043">
    <property type="entry name" value="HTH_LUXR_2"/>
    <property type="match status" value="1"/>
</dbReference>
<evidence type="ECO:0000313" key="4">
    <source>
        <dbReference type="EMBL" id="GID74257.1"/>
    </source>
</evidence>
<dbReference type="Proteomes" id="UP000609879">
    <property type="component" value="Unassembled WGS sequence"/>
</dbReference>
<dbReference type="InterPro" id="IPR041664">
    <property type="entry name" value="AAA_16"/>
</dbReference>
<protein>
    <submittedName>
        <fullName evidence="4">Transcriptional regulator</fullName>
    </submittedName>
</protein>
<dbReference type="Pfam" id="PF13191">
    <property type="entry name" value="AAA_16"/>
    <property type="match status" value="1"/>
</dbReference>
<keyword evidence="1" id="KW-0547">Nucleotide-binding</keyword>
<dbReference type="SUPFAM" id="SSF48452">
    <property type="entry name" value="TPR-like"/>
    <property type="match status" value="1"/>
</dbReference>
<dbReference type="InterPro" id="IPR027417">
    <property type="entry name" value="P-loop_NTPase"/>
</dbReference>
<keyword evidence="5" id="KW-1185">Reference proteome</keyword>
<dbReference type="SMART" id="SM00421">
    <property type="entry name" value="HTH_LUXR"/>
    <property type="match status" value="1"/>
</dbReference>
<organism evidence="4 5">
    <name type="scientific">Paractinoplanes deccanensis</name>
    <dbReference type="NCBI Taxonomy" id="113561"/>
    <lineage>
        <taxon>Bacteria</taxon>
        <taxon>Bacillati</taxon>
        <taxon>Actinomycetota</taxon>
        <taxon>Actinomycetes</taxon>
        <taxon>Micromonosporales</taxon>
        <taxon>Micromonosporaceae</taxon>
        <taxon>Paractinoplanes</taxon>
    </lineage>
</organism>
<dbReference type="EMBL" id="BOMI01000053">
    <property type="protein sequence ID" value="GID74257.1"/>
    <property type="molecule type" value="Genomic_DNA"/>
</dbReference>
<dbReference type="Gene3D" id="1.25.40.10">
    <property type="entry name" value="Tetratricopeptide repeat domain"/>
    <property type="match status" value="1"/>
</dbReference>
<evidence type="ECO:0000259" key="3">
    <source>
        <dbReference type="PROSITE" id="PS50043"/>
    </source>
</evidence>
<dbReference type="InterPro" id="IPR011990">
    <property type="entry name" value="TPR-like_helical_dom_sf"/>
</dbReference>
<evidence type="ECO:0000256" key="1">
    <source>
        <dbReference type="ARBA" id="ARBA00022741"/>
    </source>
</evidence>
<dbReference type="PANTHER" id="PTHR16305">
    <property type="entry name" value="TESTICULAR SOLUBLE ADENYLYL CYCLASE"/>
    <property type="match status" value="1"/>
</dbReference>
<dbReference type="PANTHER" id="PTHR16305:SF35">
    <property type="entry name" value="TRANSCRIPTIONAL ACTIVATOR DOMAIN"/>
    <property type="match status" value="1"/>
</dbReference>
<dbReference type="Gene3D" id="1.10.10.10">
    <property type="entry name" value="Winged helix-like DNA-binding domain superfamily/Winged helix DNA-binding domain"/>
    <property type="match status" value="1"/>
</dbReference>
<accession>A0ABQ3Y2S5</accession>
<dbReference type="SUPFAM" id="SSF46894">
    <property type="entry name" value="C-terminal effector domain of the bipartite response regulators"/>
    <property type="match status" value="1"/>
</dbReference>
<evidence type="ECO:0000313" key="5">
    <source>
        <dbReference type="Proteomes" id="UP000609879"/>
    </source>
</evidence>
<feature type="domain" description="HTH luxR-type" evidence="3">
    <location>
        <begin position="853"/>
        <end position="918"/>
    </location>
</feature>
<dbReference type="PRINTS" id="PR00038">
    <property type="entry name" value="HTHLUXR"/>
</dbReference>
<reference evidence="4 5" key="1">
    <citation type="submission" date="2021-01" db="EMBL/GenBank/DDBJ databases">
        <title>Whole genome shotgun sequence of Actinoplanes deccanensis NBRC 13994.</title>
        <authorList>
            <person name="Komaki H."/>
            <person name="Tamura T."/>
        </authorList>
    </citation>
    <scope>NUCLEOTIDE SEQUENCE [LARGE SCALE GENOMIC DNA]</scope>
    <source>
        <strain evidence="4 5">NBRC 13994</strain>
    </source>
</reference>
<sequence length="927" mass="98105">MVARRAAKLDRVPAQSAFFVGRERELSHFRELLAEVGAGGRAVLVEGEAGIGKSTLVDAVSGLAAEQGFRELRCTGVASETTSGFAGLHELLHPVLDRLATLPERQRQALEVALGRADGPAPSRLMTGLAVLGLLEEYASERRTLVVVEDAQWLDASTAQTLAFVARRLSQAPVLMVVTVRAASELFASLPQMPLGPLSGEESERLLAARQPELPGPARKRILAEAVGNPLALTELPQAVAHAPGAAAAWLPMTRRLEQAFLDGAAGLPERSRQMLLLVAAAPESSLRQLMAAAAGAGLTLDDFAPIERARLACVSGDRVVLRHPLVRSAVYNAASFAERTAAHRLLAAAATDPDRAAWHAAAATPDYDDEVAAALEGTADRARDRSAQTEAVAALRRAAALSSSTADRARRLAAAAEIARQAGEVADSAQLVGEAWPLATDADVLAHLALTEVALGASAAVPGHSTDELLALVDRLAGPDGGDHRTQRLRVLATAATAHAIQGLPGELRDRLAAAIDAAAGGERGPHVLVGRVLLHPAEHAAEARELLPGLHRTVRDYLAGGPPSRSQIIIGIGLAAQAVHDLPAALQWWNLGVDHFHRAGATGDEAWTMRERALIRIGLGQLDEGLADAEMALRLSVDLGLRVTAADSALAAARAYAWKGDNARALAAVERGAGVDLTFIKARASWSAGLIALNQHRYEDAWTALSAAQAIATTGLWSLGDLTEAAVRTNRGAEVEPLLRRAARQAELFASPYLTNVVHRGLAQVAPEGGAEEHYEAALATAGREAGALELARTRLAYGEWLRRRRRIVDAREQLSAALRAFETAGAHPWIERASTELRAAGVAPVSARPGRDVLDQLTAQELRIVELAAEGLTNKEIADQLYLSHRTIGTHLYKVFPKLGVSNRAQLRNVLSSSRARTTASGRL</sequence>
<comment type="caution">
    <text evidence="4">The sequence shown here is derived from an EMBL/GenBank/DDBJ whole genome shotgun (WGS) entry which is preliminary data.</text>
</comment>
<dbReference type="SUPFAM" id="SSF52540">
    <property type="entry name" value="P-loop containing nucleoside triphosphate hydrolases"/>
    <property type="match status" value="1"/>
</dbReference>
<dbReference type="InterPro" id="IPR000792">
    <property type="entry name" value="Tscrpt_reg_LuxR_C"/>
</dbReference>
<dbReference type="InterPro" id="IPR036388">
    <property type="entry name" value="WH-like_DNA-bd_sf"/>
</dbReference>
<gene>
    <name evidence="4" type="ORF">Ade02nite_28980</name>
</gene>
<name>A0ABQ3Y2S5_9ACTN</name>
<dbReference type="CDD" id="cd06170">
    <property type="entry name" value="LuxR_C_like"/>
    <property type="match status" value="1"/>
</dbReference>
<evidence type="ECO:0000256" key="2">
    <source>
        <dbReference type="ARBA" id="ARBA00022840"/>
    </source>
</evidence>
<dbReference type="Gene3D" id="3.40.50.300">
    <property type="entry name" value="P-loop containing nucleotide triphosphate hydrolases"/>
    <property type="match status" value="1"/>
</dbReference>
<dbReference type="Pfam" id="PF00196">
    <property type="entry name" value="GerE"/>
    <property type="match status" value="1"/>
</dbReference>
<dbReference type="InterPro" id="IPR016032">
    <property type="entry name" value="Sig_transdc_resp-reg_C-effctor"/>
</dbReference>